<evidence type="ECO:0000256" key="2">
    <source>
        <dbReference type="ARBA" id="ARBA00022553"/>
    </source>
</evidence>
<dbReference type="GO" id="GO:0044550">
    <property type="term" value="P:secondary metabolite biosynthetic process"/>
    <property type="evidence" value="ECO:0007669"/>
    <property type="project" value="TreeGrafter"/>
</dbReference>
<organism evidence="5 6">
    <name type="scientific">Diaporthe helianthi</name>
    <dbReference type="NCBI Taxonomy" id="158607"/>
    <lineage>
        <taxon>Eukaryota</taxon>
        <taxon>Fungi</taxon>
        <taxon>Dikarya</taxon>
        <taxon>Ascomycota</taxon>
        <taxon>Pezizomycotina</taxon>
        <taxon>Sordariomycetes</taxon>
        <taxon>Sordariomycetidae</taxon>
        <taxon>Diaporthales</taxon>
        <taxon>Diaporthaceae</taxon>
        <taxon>Diaporthe</taxon>
    </lineage>
</organism>
<evidence type="ECO:0000313" key="5">
    <source>
        <dbReference type="EMBL" id="POS79870.1"/>
    </source>
</evidence>
<evidence type="ECO:0000256" key="3">
    <source>
        <dbReference type="RuleBase" id="RU003694"/>
    </source>
</evidence>
<comment type="similarity">
    <text evidence="3">Belongs to the thiolase-like superfamily. Beta-ketoacyl-ACP synthases family.</text>
</comment>
<sequence length="299" mass="33038">MGSVTEIPLPEAGLGPQTTDDIAVVGYSFKLPQGIEDDYSFWEVLQDRRNLSTEWPASRIKVDSFLDGKRHTFNGRRGHFIDEDVAAFDAPFFSVTSKEAKAMDPMQRWTLEASYRAFEKAGIPVESLKGSRTAVFSASMLEDYMRMSAMDPDNAERTAVTGCTVACVIPNRALVTGSNLVLDPAIFQLLSDQKFLSPDGVCYSFDHRANGYARGEGIIALVLKSVTAAVRDGDMIRAVIRSIGSNQDGRSPVLTQPSPQAQEDLVRHVYKQASLSLDETRYVEAHGKYNIRLDADEED</sequence>
<dbReference type="Pfam" id="PF00109">
    <property type="entry name" value="ketoacyl-synt"/>
    <property type="match status" value="2"/>
</dbReference>
<gene>
    <name evidence="5" type="ORF">DHEL01_v201742</name>
</gene>
<proteinExistence type="inferred from homology"/>
<dbReference type="Gene3D" id="3.40.47.10">
    <property type="match status" value="2"/>
</dbReference>
<keyword evidence="6" id="KW-1185">Reference proteome</keyword>
<dbReference type="InParanoid" id="A0A2P5IBH9"/>
<keyword evidence="2" id="KW-0597">Phosphoprotein</keyword>
<dbReference type="PANTHER" id="PTHR43775">
    <property type="entry name" value="FATTY ACID SYNTHASE"/>
    <property type="match status" value="1"/>
</dbReference>
<evidence type="ECO:0000259" key="4">
    <source>
        <dbReference type="PROSITE" id="PS52004"/>
    </source>
</evidence>
<dbReference type="InterPro" id="IPR014030">
    <property type="entry name" value="Ketoacyl_synth_N"/>
</dbReference>
<keyword evidence="1" id="KW-0596">Phosphopantetheine</keyword>
<reference evidence="5" key="1">
    <citation type="submission" date="2017-09" db="EMBL/GenBank/DDBJ databases">
        <title>Polyketide synthases of a Diaporthe helianthi virulent isolate.</title>
        <authorList>
            <person name="Baroncelli R."/>
        </authorList>
    </citation>
    <scope>NUCLEOTIDE SEQUENCE [LARGE SCALE GENOMIC DNA]</scope>
    <source>
        <strain evidence="5">7/96</strain>
    </source>
</reference>
<dbReference type="InterPro" id="IPR014031">
    <property type="entry name" value="Ketoacyl_synth_C"/>
</dbReference>
<dbReference type="InterPro" id="IPR050091">
    <property type="entry name" value="PKS_NRPS_Biosynth_Enz"/>
</dbReference>
<dbReference type="Proteomes" id="UP000094444">
    <property type="component" value="Unassembled WGS sequence"/>
</dbReference>
<dbReference type="PROSITE" id="PS52004">
    <property type="entry name" value="KS3_2"/>
    <property type="match status" value="1"/>
</dbReference>
<evidence type="ECO:0000256" key="1">
    <source>
        <dbReference type="ARBA" id="ARBA00022450"/>
    </source>
</evidence>
<dbReference type="InterPro" id="IPR020841">
    <property type="entry name" value="PKS_Beta-ketoAc_synthase_dom"/>
</dbReference>
<dbReference type="SMART" id="SM00825">
    <property type="entry name" value="PKS_KS"/>
    <property type="match status" value="1"/>
</dbReference>
<dbReference type="OrthoDB" id="329835at2759"/>
<dbReference type="AlphaFoldDB" id="A0A2P5IBH9"/>
<keyword evidence="3" id="KW-0808">Transferase</keyword>
<dbReference type="Pfam" id="PF02801">
    <property type="entry name" value="Ketoacyl-synt_C"/>
    <property type="match status" value="1"/>
</dbReference>
<dbReference type="STRING" id="158607.A0A2P5IBH9"/>
<dbReference type="SUPFAM" id="SSF53901">
    <property type="entry name" value="Thiolase-like"/>
    <property type="match status" value="1"/>
</dbReference>
<accession>A0A2P5IBH9</accession>
<dbReference type="GO" id="GO:0004312">
    <property type="term" value="F:fatty acid synthase activity"/>
    <property type="evidence" value="ECO:0007669"/>
    <property type="project" value="TreeGrafter"/>
</dbReference>
<dbReference type="PANTHER" id="PTHR43775:SF29">
    <property type="entry name" value="ASPERFURANONE POLYKETIDE SYNTHASE AFOG-RELATED"/>
    <property type="match status" value="1"/>
</dbReference>
<dbReference type="EMBL" id="MAVT02000084">
    <property type="protein sequence ID" value="POS79870.1"/>
    <property type="molecule type" value="Genomic_DNA"/>
</dbReference>
<dbReference type="CDD" id="cd00833">
    <property type="entry name" value="PKS"/>
    <property type="match status" value="1"/>
</dbReference>
<comment type="caution">
    <text evidence="5">The sequence shown here is derived from an EMBL/GenBank/DDBJ whole genome shotgun (WGS) entry which is preliminary data.</text>
</comment>
<dbReference type="GO" id="GO:0006633">
    <property type="term" value="P:fatty acid biosynthetic process"/>
    <property type="evidence" value="ECO:0007669"/>
    <property type="project" value="TreeGrafter"/>
</dbReference>
<name>A0A2P5IBH9_DIAHE</name>
<protein>
    <recommendedName>
        <fullName evidence="4">Ketosynthase family 3 (KS3) domain-containing protein</fullName>
    </recommendedName>
</protein>
<feature type="domain" description="Ketosynthase family 3 (KS3)" evidence="4">
    <location>
        <begin position="19"/>
        <end position="299"/>
    </location>
</feature>
<dbReference type="InterPro" id="IPR016039">
    <property type="entry name" value="Thiolase-like"/>
</dbReference>
<evidence type="ECO:0000313" key="6">
    <source>
        <dbReference type="Proteomes" id="UP000094444"/>
    </source>
</evidence>